<dbReference type="EMBL" id="CZQD01000053">
    <property type="protein sequence ID" value="CUS57973.1"/>
    <property type="molecule type" value="Genomic_DNA"/>
</dbReference>
<name>A0A160U2K6_9ZZZZ</name>
<reference evidence="2" key="1">
    <citation type="submission" date="2015-10" db="EMBL/GenBank/DDBJ databases">
        <authorList>
            <person name="Gilbert D.G."/>
        </authorList>
    </citation>
    <scope>NUCLEOTIDE SEQUENCE</scope>
</reference>
<keyword evidence="1" id="KW-0472">Membrane</keyword>
<evidence type="ECO:0000256" key="1">
    <source>
        <dbReference type="SAM" id="Phobius"/>
    </source>
</evidence>
<organism evidence="2">
    <name type="scientific">hydrothermal vent metagenome</name>
    <dbReference type="NCBI Taxonomy" id="652676"/>
    <lineage>
        <taxon>unclassified sequences</taxon>
        <taxon>metagenomes</taxon>
        <taxon>ecological metagenomes</taxon>
    </lineage>
</organism>
<keyword evidence="1" id="KW-0812">Transmembrane</keyword>
<keyword evidence="1" id="KW-1133">Transmembrane helix</keyword>
<feature type="transmembrane region" description="Helical" evidence="1">
    <location>
        <begin position="139"/>
        <end position="169"/>
    </location>
</feature>
<feature type="transmembrane region" description="Helical" evidence="1">
    <location>
        <begin position="176"/>
        <end position="198"/>
    </location>
</feature>
<accession>A0A160U2K6</accession>
<gene>
    <name evidence="2" type="ORF">MGWOODY_Hyp458</name>
</gene>
<feature type="transmembrane region" description="Helical" evidence="1">
    <location>
        <begin position="99"/>
        <end position="119"/>
    </location>
</feature>
<protein>
    <submittedName>
        <fullName evidence="2">Uncharacterized protein</fullName>
    </submittedName>
</protein>
<feature type="transmembrane region" description="Helical" evidence="1">
    <location>
        <begin position="69"/>
        <end position="92"/>
    </location>
</feature>
<sequence>MMPVTLLQRFTSKEAIWFYALFAVLILPAVLNGFPLVMSDSIAYSGKGANWFRGKFPALLLTLPYKLVGYWAMPILNSAMVAGAWILLFRVYDIRPSRIVLCILIVLSLQPIYTSAVLVDAWFFPAIMLLLSARKLPEVYVGILAGLLLSGHGSGQIFALVFAVLAAVLFRSRRQVVAGMVAAVIAFGTNVLLDAMIMPETPRLSKTFPAARVFSVQPELLRREADRSGNLVLSEAADEVARIKTYPENKGRRDLFWDVWKTSEGEFDLATFEEHHALPILKDAFMFEPVPLARTIFLDFLSYYEPATQFDFQPVLSEPFPERFYASHQAKGFFAAVPVESVATILRYGCYLAFAAALFFGWRRTGADIRRTIIGIGLIAIANDALFALLSGPPDRYHHRILPLLAIGTVLLISGRVKQPVEAPA</sequence>
<evidence type="ECO:0000313" key="2">
    <source>
        <dbReference type="EMBL" id="CUS57973.1"/>
    </source>
</evidence>
<feature type="transmembrane region" description="Helical" evidence="1">
    <location>
        <begin position="345"/>
        <end position="362"/>
    </location>
</feature>
<proteinExistence type="predicted"/>
<dbReference type="AlphaFoldDB" id="A0A160U2K6"/>